<feature type="chain" id="PRO_5014338750" evidence="6">
    <location>
        <begin position="23"/>
        <end position="117"/>
    </location>
</feature>
<dbReference type="GeneTree" id="ENSGT00530000064218"/>
<keyword evidence="9" id="KW-1185">Reference proteome</keyword>
<feature type="signal peptide" evidence="6">
    <location>
        <begin position="1"/>
        <end position="22"/>
    </location>
</feature>
<gene>
    <name evidence="8" type="primary">PI3</name>
</gene>
<dbReference type="Proteomes" id="UP000233160">
    <property type="component" value="Unassembled WGS sequence"/>
</dbReference>
<dbReference type="OMA" id="QCAMLNP"/>
<evidence type="ECO:0000313" key="8">
    <source>
        <dbReference type="Ensembl" id="ENSPCOP00000016279.1"/>
    </source>
</evidence>
<sequence length="117" mass="12038">MKTSGFLVLAVFLILGMLAVEAAVRGVPVKGQGTGKGHVPSKGQDPLKGQDEGKAEDLVKGQGPVKRPGLTKPGSCPNILIRCAMLNPPNRCGSDAECPGSKKCCEGPCGRACLNPQ</sequence>
<dbReference type="Ensembl" id="ENSPCOT00000026902.1">
    <property type="protein sequence ID" value="ENSPCOP00000016279.1"/>
    <property type="gene ID" value="ENSPCOG00000019903.1"/>
</dbReference>
<evidence type="ECO:0000259" key="7">
    <source>
        <dbReference type="PROSITE" id="PS51390"/>
    </source>
</evidence>
<feature type="domain" description="WAP" evidence="7">
    <location>
        <begin position="69"/>
        <end position="117"/>
    </location>
</feature>
<dbReference type="OrthoDB" id="5104187at2759"/>
<evidence type="ECO:0000256" key="2">
    <source>
        <dbReference type="ARBA" id="ARBA00022729"/>
    </source>
</evidence>
<dbReference type="PANTHER" id="PTHR19441">
    <property type="entry name" value="WHEY ACDIC PROTEIN WAP"/>
    <property type="match status" value="1"/>
</dbReference>
<reference evidence="8" key="2">
    <citation type="submission" date="2025-09" db="UniProtKB">
        <authorList>
            <consortium name="Ensembl"/>
        </authorList>
    </citation>
    <scope>IDENTIFICATION</scope>
</reference>
<keyword evidence="4" id="KW-1015">Disulfide bond</keyword>
<evidence type="ECO:0000256" key="4">
    <source>
        <dbReference type="ARBA" id="ARBA00023157"/>
    </source>
</evidence>
<evidence type="ECO:0000256" key="5">
    <source>
        <dbReference type="SAM" id="MobiDB-lite"/>
    </source>
</evidence>
<dbReference type="SUPFAM" id="SSF57256">
    <property type="entry name" value="Elafin-like"/>
    <property type="match status" value="1"/>
</dbReference>
<dbReference type="GO" id="GO:0045087">
    <property type="term" value="P:innate immune response"/>
    <property type="evidence" value="ECO:0007669"/>
    <property type="project" value="TreeGrafter"/>
</dbReference>
<dbReference type="SMART" id="SM00217">
    <property type="entry name" value="WAP"/>
    <property type="match status" value="1"/>
</dbReference>
<dbReference type="InterPro" id="IPR008197">
    <property type="entry name" value="WAP_dom"/>
</dbReference>
<dbReference type="PRINTS" id="PR00003">
    <property type="entry name" value="4DISULPHCORE"/>
</dbReference>
<dbReference type="InterPro" id="IPR036645">
    <property type="entry name" value="Elafin-like_sf"/>
</dbReference>
<dbReference type="GO" id="GO:0019731">
    <property type="term" value="P:antibacterial humoral response"/>
    <property type="evidence" value="ECO:0007669"/>
    <property type="project" value="TreeGrafter"/>
</dbReference>
<protein>
    <submittedName>
        <fullName evidence="8">Peptidase inhibitor 3</fullName>
    </submittedName>
</protein>
<dbReference type="KEGG" id="pcoq:105821249"/>
<dbReference type="CTD" id="5266"/>
<evidence type="ECO:0000313" key="9">
    <source>
        <dbReference type="Proteomes" id="UP000233160"/>
    </source>
</evidence>
<proteinExistence type="predicted"/>
<dbReference type="AlphaFoldDB" id="A0A2K6FQM3"/>
<evidence type="ECO:0000256" key="1">
    <source>
        <dbReference type="ARBA" id="ARBA00022690"/>
    </source>
</evidence>
<dbReference type="GO" id="GO:0004867">
    <property type="term" value="F:serine-type endopeptidase inhibitor activity"/>
    <property type="evidence" value="ECO:0007669"/>
    <property type="project" value="UniProtKB-KW"/>
</dbReference>
<dbReference type="FunFam" id="4.10.75.10:FF:000001">
    <property type="entry name" value="Anosmin 1"/>
    <property type="match status" value="1"/>
</dbReference>
<reference evidence="8" key="1">
    <citation type="submission" date="2025-08" db="UniProtKB">
        <authorList>
            <consortium name="Ensembl"/>
        </authorList>
    </citation>
    <scope>IDENTIFICATION</scope>
</reference>
<feature type="compositionally biased region" description="Basic and acidic residues" evidence="5">
    <location>
        <begin position="48"/>
        <end position="59"/>
    </location>
</feature>
<dbReference type="CDD" id="cd00199">
    <property type="entry name" value="WAP"/>
    <property type="match status" value="1"/>
</dbReference>
<dbReference type="GO" id="GO:0030280">
    <property type="term" value="F:structural constituent of skin epidermis"/>
    <property type="evidence" value="ECO:0007669"/>
    <property type="project" value="Ensembl"/>
</dbReference>
<evidence type="ECO:0000256" key="6">
    <source>
        <dbReference type="SAM" id="SignalP"/>
    </source>
</evidence>
<dbReference type="GO" id="GO:0001533">
    <property type="term" value="C:cornified envelope"/>
    <property type="evidence" value="ECO:0007669"/>
    <property type="project" value="Ensembl"/>
</dbReference>
<evidence type="ECO:0000256" key="3">
    <source>
        <dbReference type="ARBA" id="ARBA00022900"/>
    </source>
</evidence>
<dbReference type="GeneID" id="105821249"/>
<feature type="region of interest" description="Disordered" evidence="5">
    <location>
        <begin position="29"/>
        <end position="76"/>
    </location>
</feature>
<name>A0A2K6FQM3_PROCO</name>
<organism evidence="8 9">
    <name type="scientific">Propithecus coquereli</name>
    <name type="common">Coquerel's sifaka</name>
    <name type="synonym">Propithecus verreauxi coquereli</name>
    <dbReference type="NCBI Taxonomy" id="379532"/>
    <lineage>
        <taxon>Eukaryota</taxon>
        <taxon>Metazoa</taxon>
        <taxon>Chordata</taxon>
        <taxon>Craniata</taxon>
        <taxon>Vertebrata</taxon>
        <taxon>Euteleostomi</taxon>
        <taxon>Mammalia</taxon>
        <taxon>Eutheria</taxon>
        <taxon>Euarchontoglires</taxon>
        <taxon>Primates</taxon>
        <taxon>Strepsirrhini</taxon>
        <taxon>Lemuriformes</taxon>
        <taxon>Indriidae</taxon>
        <taxon>Propithecus</taxon>
    </lineage>
</organism>
<dbReference type="InterPro" id="IPR050514">
    <property type="entry name" value="WAP_four-disulfide_core"/>
</dbReference>
<dbReference type="RefSeq" id="XP_012513373.1">
    <property type="nucleotide sequence ID" value="XM_012657919.1"/>
</dbReference>
<dbReference type="PANTHER" id="PTHR19441:SF30">
    <property type="entry name" value="ELAFIN"/>
    <property type="match status" value="1"/>
</dbReference>
<dbReference type="Gene3D" id="4.10.75.10">
    <property type="entry name" value="Elafin-like"/>
    <property type="match status" value="1"/>
</dbReference>
<dbReference type="PROSITE" id="PS51390">
    <property type="entry name" value="WAP"/>
    <property type="match status" value="1"/>
</dbReference>
<dbReference type="STRING" id="379532.ENSPCOP00000016279"/>
<accession>A0A2K6FQM3</accession>
<dbReference type="Pfam" id="PF00095">
    <property type="entry name" value="WAP"/>
    <property type="match status" value="1"/>
</dbReference>
<keyword evidence="1" id="KW-0646">Protease inhibitor</keyword>
<dbReference type="GO" id="GO:0005615">
    <property type="term" value="C:extracellular space"/>
    <property type="evidence" value="ECO:0007669"/>
    <property type="project" value="TreeGrafter"/>
</dbReference>
<keyword evidence="2 6" id="KW-0732">Signal</keyword>
<keyword evidence="3" id="KW-0722">Serine protease inhibitor</keyword>